<proteinExistence type="predicted"/>
<evidence type="ECO:0000259" key="2">
    <source>
        <dbReference type="PROSITE" id="PS50943"/>
    </source>
</evidence>
<dbReference type="AlphaFoldDB" id="A0A381ZEF6"/>
<dbReference type="PROSITE" id="PS50943">
    <property type="entry name" value="HTH_CROC1"/>
    <property type="match status" value="1"/>
</dbReference>
<dbReference type="InterPro" id="IPR010982">
    <property type="entry name" value="Lambda_DNA-bd_dom_sf"/>
</dbReference>
<dbReference type="CDD" id="cd00093">
    <property type="entry name" value="HTH_XRE"/>
    <property type="match status" value="1"/>
</dbReference>
<dbReference type="PANTHER" id="PTHR46797:SF1">
    <property type="entry name" value="METHYLPHOSPHONATE SYNTHASE"/>
    <property type="match status" value="1"/>
</dbReference>
<protein>
    <recommendedName>
        <fullName evidence="2">HTH cro/C1-type domain-containing protein</fullName>
    </recommendedName>
</protein>
<feature type="domain" description="HTH cro/C1-type" evidence="2">
    <location>
        <begin position="18"/>
        <end position="72"/>
    </location>
</feature>
<name>A0A381ZEF6_9ZZZZ</name>
<dbReference type="Gene3D" id="1.10.260.40">
    <property type="entry name" value="lambda repressor-like DNA-binding domains"/>
    <property type="match status" value="1"/>
</dbReference>
<evidence type="ECO:0000256" key="1">
    <source>
        <dbReference type="ARBA" id="ARBA00023125"/>
    </source>
</evidence>
<dbReference type="SMART" id="SM00530">
    <property type="entry name" value="HTH_XRE"/>
    <property type="match status" value="1"/>
</dbReference>
<dbReference type="GO" id="GO:0003677">
    <property type="term" value="F:DNA binding"/>
    <property type="evidence" value="ECO:0007669"/>
    <property type="project" value="UniProtKB-KW"/>
</dbReference>
<sequence>MAGQEQSGPTYTSLAKLIREARLARNLSQRKLSSILNMSDAYTSHLESGRIQPTVQTLRNIASTLRLPYGRLALLAGYIDKDVYDTPNTQDYLKRLTDIGDLNDEEWESVLDFARYIRSKRQE</sequence>
<dbReference type="PANTHER" id="PTHR46797">
    <property type="entry name" value="HTH-TYPE TRANSCRIPTIONAL REGULATOR"/>
    <property type="match status" value="1"/>
</dbReference>
<accession>A0A381ZEF6</accession>
<dbReference type="GO" id="GO:0005829">
    <property type="term" value="C:cytosol"/>
    <property type="evidence" value="ECO:0007669"/>
    <property type="project" value="TreeGrafter"/>
</dbReference>
<dbReference type="EMBL" id="UINC01020907">
    <property type="protein sequence ID" value="SVA87331.1"/>
    <property type="molecule type" value="Genomic_DNA"/>
</dbReference>
<reference evidence="3" key="1">
    <citation type="submission" date="2018-05" db="EMBL/GenBank/DDBJ databases">
        <authorList>
            <person name="Lanie J.A."/>
            <person name="Ng W.-L."/>
            <person name="Kazmierczak K.M."/>
            <person name="Andrzejewski T.M."/>
            <person name="Davidsen T.M."/>
            <person name="Wayne K.J."/>
            <person name="Tettelin H."/>
            <person name="Glass J.I."/>
            <person name="Rusch D."/>
            <person name="Podicherti R."/>
            <person name="Tsui H.-C.T."/>
            <person name="Winkler M.E."/>
        </authorList>
    </citation>
    <scope>NUCLEOTIDE SEQUENCE</scope>
</reference>
<organism evidence="3">
    <name type="scientific">marine metagenome</name>
    <dbReference type="NCBI Taxonomy" id="408172"/>
    <lineage>
        <taxon>unclassified sequences</taxon>
        <taxon>metagenomes</taxon>
        <taxon>ecological metagenomes</taxon>
    </lineage>
</organism>
<dbReference type="InterPro" id="IPR001387">
    <property type="entry name" value="Cro/C1-type_HTH"/>
</dbReference>
<dbReference type="SUPFAM" id="SSF47413">
    <property type="entry name" value="lambda repressor-like DNA-binding domains"/>
    <property type="match status" value="1"/>
</dbReference>
<evidence type="ECO:0000313" key="3">
    <source>
        <dbReference type="EMBL" id="SVA87331.1"/>
    </source>
</evidence>
<keyword evidence="1" id="KW-0238">DNA-binding</keyword>
<dbReference type="Pfam" id="PF01381">
    <property type="entry name" value="HTH_3"/>
    <property type="match status" value="1"/>
</dbReference>
<gene>
    <name evidence="3" type="ORF">METZ01_LOCUS140185</name>
</gene>
<dbReference type="GO" id="GO:0003700">
    <property type="term" value="F:DNA-binding transcription factor activity"/>
    <property type="evidence" value="ECO:0007669"/>
    <property type="project" value="TreeGrafter"/>
</dbReference>
<dbReference type="InterPro" id="IPR050807">
    <property type="entry name" value="TransReg_Diox_bact_type"/>
</dbReference>